<dbReference type="InterPro" id="IPR050541">
    <property type="entry name" value="LRR_TM_domain-containing"/>
</dbReference>
<proteinExistence type="predicted"/>
<evidence type="ECO:0000313" key="6">
    <source>
        <dbReference type="Proteomes" id="UP001329430"/>
    </source>
</evidence>
<comment type="caution">
    <text evidence="5">The sequence shown here is derived from an EMBL/GenBank/DDBJ whole genome shotgun (WGS) entry which is preliminary data.</text>
</comment>
<keyword evidence="6" id="KW-1185">Reference proteome</keyword>
<keyword evidence="1" id="KW-0433">Leucine-rich repeat</keyword>
<keyword evidence="3" id="KW-0677">Repeat</keyword>
<accession>A0AAN7VHM0</accession>
<protein>
    <submittedName>
        <fullName evidence="5">Uncharacterized protein</fullName>
    </submittedName>
</protein>
<dbReference type="PANTHER" id="PTHR24369">
    <property type="entry name" value="ANTIGEN BSP, PUTATIVE-RELATED"/>
    <property type="match status" value="1"/>
</dbReference>
<evidence type="ECO:0000256" key="4">
    <source>
        <dbReference type="SAM" id="SignalP"/>
    </source>
</evidence>
<name>A0AAN7VHM0_9COLE</name>
<reference evidence="5 6" key="1">
    <citation type="journal article" date="2024" name="Insects">
        <title>An Improved Chromosome-Level Genome Assembly of the Firefly Pyrocoelia pectoralis.</title>
        <authorList>
            <person name="Fu X."/>
            <person name="Meyer-Rochow V.B."/>
            <person name="Ballantyne L."/>
            <person name="Zhu X."/>
        </authorList>
    </citation>
    <scope>NUCLEOTIDE SEQUENCE [LARGE SCALE GENOMIC DNA]</scope>
    <source>
        <strain evidence="5">XCY_ONT2</strain>
    </source>
</reference>
<evidence type="ECO:0000256" key="3">
    <source>
        <dbReference type="ARBA" id="ARBA00022737"/>
    </source>
</evidence>
<evidence type="ECO:0000256" key="1">
    <source>
        <dbReference type="ARBA" id="ARBA00022614"/>
    </source>
</evidence>
<feature type="chain" id="PRO_5042869905" evidence="4">
    <location>
        <begin position="19"/>
        <end position="490"/>
    </location>
</feature>
<keyword evidence="2 4" id="KW-0732">Signal</keyword>
<dbReference type="InterPro" id="IPR003591">
    <property type="entry name" value="Leu-rich_rpt_typical-subtyp"/>
</dbReference>
<dbReference type="Gene3D" id="3.80.10.10">
    <property type="entry name" value="Ribonuclease Inhibitor"/>
    <property type="match status" value="1"/>
</dbReference>
<dbReference type="EMBL" id="JAVRBK010000004">
    <property type="protein sequence ID" value="KAK5644309.1"/>
    <property type="molecule type" value="Genomic_DNA"/>
</dbReference>
<dbReference type="Pfam" id="PF13855">
    <property type="entry name" value="LRR_8"/>
    <property type="match status" value="1"/>
</dbReference>
<dbReference type="InterPro" id="IPR001611">
    <property type="entry name" value="Leu-rich_rpt"/>
</dbReference>
<dbReference type="InterPro" id="IPR032675">
    <property type="entry name" value="LRR_dom_sf"/>
</dbReference>
<evidence type="ECO:0000256" key="2">
    <source>
        <dbReference type="ARBA" id="ARBA00022729"/>
    </source>
</evidence>
<dbReference type="AlphaFoldDB" id="A0AAN7VHM0"/>
<gene>
    <name evidence="5" type="ORF">RI129_005609</name>
</gene>
<dbReference type="SMART" id="SM00369">
    <property type="entry name" value="LRR_TYP"/>
    <property type="match status" value="4"/>
</dbReference>
<dbReference type="GO" id="GO:0005886">
    <property type="term" value="C:plasma membrane"/>
    <property type="evidence" value="ECO:0007669"/>
    <property type="project" value="TreeGrafter"/>
</dbReference>
<dbReference type="SUPFAM" id="SSF52058">
    <property type="entry name" value="L domain-like"/>
    <property type="match status" value="1"/>
</dbReference>
<sequence>MSASCICLLLLLTLDIQKFRPGIDSPRRVKLTHVWHSLLLYELIILVPLAFGNSLQLTSKELGDKCVVRSSTDVLCRDIVENSIGIVDHMNVALENTSCSAISVTLKHINFKDSKIPRNWLNNLKCKLKELTLENCQVNDISKGAFQSATFNGFNGTLTIVNSDLPVIKRGMFLGLSRLDTLAFRSYTNRYVLEVEESALDGLGSLTTLEMKSFIITSDALIHLTGKNGIPLPNLLTLDLGYNTIDSLPAYAFENAPRLKSLFLHGNTLKHVDVNAFRNNKAIVKLELSKNSLQTLSNGTFSALSQKSTIFLGTNNWNCECTLQWLKDLYMAYESVHINGSLRCEQGGLFEDVDFCSRSNDNPLHYSTMNCETSSTASSQSVESVHSVRVTIQNINFSLKVEELETEPLQVKIVIGNLSNRDGHFLMWFKSDNKSANGCVILHEDVVYISNLERNSTYTFNVIRQNETLVSPKATFGLTTNLSGSKERGF</sequence>
<dbReference type="PROSITE" id="PS51450">
    <property type="entry name" value="LRR"/>
    <property type="match status" value="1"/>
</dbReference>
<dbReference type="PANTHER" id="PTHR24369:SF210">
    <property type="entry name" value="CHAOPTIN-RELATED"/>
    <property type="match status" value="1"/>
</dbReference>
<organism evidence="5 6">
    <name type="scientific">Pyrocoelia pectoralis</name>
    <dbReference type="NCBI Taxonomy" id="417401"/>
    <lineage>
        <taxon>Eukaryota</taxon>
        <taxon>Metazoa</taxon>
        <taxon>Ecdysozoa</taxon>
        <taxon>Arthropoda</taxon>
        <taxon>Hexapoda</taxon>
        <taxon>Insecta</taxon>
        <taxon>Pterygota</taxon>
        <taxon>Neoptera</taxon>
        <taxon>Endopterygota</taxon>
        <taxon>Coleoptera</taxon>
        <taxon>Polyphaga</taxon>
        <taxon>Elateriformia</taxon>
        <taxon>Elateroidea</taxon>
        <taxon>Lampyridae</taxon>
        <taxon>Lampyrinae</taxon>
        <taxon>Pyrocoelia</taxon>
    </lineage>
</organism>
<dbReference type="Proteomes" id="UP001329430">
    <property type="component" value="Chromosome 4"/>
</dbReference>
<feature type="signal peptide" evidence="4">
    <location>
        <begin position="1"/>
        <end position="18"/>
    </location>
</feature>
<evidence type="ECO:0000313" key="5">
    <source>
        <dbReference type="EMBL" id="KAK5644309.1"/>
    </source>
</evidence>